<organism evidence="6 7">
    <name type="scientific">Mortierella isabellina</name>
    <name type="common">Filamentous fungus</name>
    <name type="synonym">Umbelopsis isabellina</name>
    <dbReference type="NCBI Taxonomy" id="91625"/>
    <lineage>
        <taxon>Eukaryota</taxon>
        <taxon>Fungi</taxon>
        <taxon>Fungi incertae sedis</taxon>
        <taxon>Mucoromycota</taxon>
        <taxon>Mucoromycotina</taxon>
        <taxon>Umbelopsidomycetes</taxon>
        <taxon>Umbelopsidales</taxon>
        <taxon>Umbelopsidaceae</taxon>
        <taxon>Umbelopsis</taxon>
    </lineage>
</organism>
<dbReference type="Pfam" id="PF01494">
    <property type="entry name" value="FAD_binding_3"/>
    <property type="match status" value="2"/>
</dbReference>
<evidence type="ECO:0000256" key="4">
    <source>
        <dbReference type="ARBA" id="ARBA00023002"/>
    </source>
</evidence>
<dbReference type="Gene3D" id="3.50.50.60">
    <property type="entry name" value="FAD/NAD(P)-binding domain"/>
    <property type="match status" value="1"/>
</dbReference>
<comment type="similarity">
    <text evidence="1">Belongs to the paxM FAD-dependent monooxygenase family.</text>
</comment>
<dbReference type="InterPro" id="IPR036188">
    <property type="entry name" value="FAD/NAD-bd_sf"/>
</dbReference>
<evidence type="ECO:0000256" key="3">
    <source>
        <dbReference type="ARBA" id="ARBA00022827"/>
    </source>
</evidence>
<name>A0A8H7U8A3_MORIS</name>
<accession>A0A8H7U8A3</accession>
<keyword evidence="7" id="KW-1185">Reference proteome</keyword>
<dbReference type="PRINTS" id="PR00420">
    <property type="entry name" value="RNGMNOXGNASE"/>
</dbReference>
<feature type="domain" description="FAD-binding" evidence="5">
    <location>
        <begin position="287"/>
        <end position="340"/>
    </location>
</feature>
<dbReference type="GO" id="GO:0004497">
    <property type="term" value="F:monooxygenase activity"/>
    <property type="evidence" value="ECO:0007669"/>
    <property type="project" value="InterPro"/>
</dbReference>
<keyword evidence="3" id="KW-0274">FAD</keyword>
<evidence type="ECO:0000259" key="5">
    <source>
        <dbReference type="Pfam" id="PF01494"/>
    </source>
</evidence>
<dbReference type="PANTHER" id="PTHR47356">
    <property type="entry name" value="FAD-DEPENDENT MONOOXYGENASE ASQG-RELATED"/>
    <property type="match status" value="1"/>
</dbReference>
<dbReference type="Proteomes" id="UP000654370">
    <property type="component" value="Unassembled WGS sequence"/>
</dbReference>
<proteinExistence type="inferred from homology"/>
<evidence type="ECO:0000313" key="6">
    <source>
        <dbReference type="EMBL" id="KAG2175626.1"/>
    </source>
</evidence>
<dbReference type="AlphaFoldDB" id="A0A8H7U8A3"/>
<reference evidence="6" key="1">
    <citation type="submission" date="2020-12" db="EMBL/GenBank/DDBJ databases">
        <title>Metabolic potential, ecology and presence of endohyphal bacteria is reflected in genomic diversity of Mucoromycotina.</title>
        <authorList>
            <person name="Muszewska A."/>
            <person name="Okrasinska A."/>
            <person name="Steczkiewicz K."/>
            <person name="Drgas O."/>
            <person name="Orlowska M."/>
            <person name="Perlinska-Lenart U."/>
            <person name="Aleksandrzak-Piekarczyk T."/>
            <person name="Szatraj K."/>
            <person name="Zielenkiewicz U."/>
            <person name="Pilsyk S."/>
            <person name="Malc E."/>
            <person name="Mieczkowski P."/>
            <person name="Kruszewska J.S."/>
            <person name="Biernat P."/>
            <person name="Pawlowska J."/>
        </authorList>
    </citation>
    <scope>NUCLEOTIDE SEQUENCE</scope>
    <source>
        <strain evidence="6">WA0000067209</strain>
    </source>
</reference>
<dbReference type="InterPro" id="IPR050562">
    <property type="entry name" value="FAD_mOase_fung"/>
</dbReference>
<dbReference type="InterPro" id="IPR002938">
    <property type="entry name" value="FAD-bd"/>
</dbReference>
<keyword evidence="4" id="KW-0560">Oxidoreductase</keyword>
<keyword evidence="2" id="KW-0285">Flavoprotein</keyword>
<sequence length="452" mass="50878">MSKFRAIIVGGAIAGQTLALAFEEANIDYVLLESQSQFAPQLGASVGLWPNGLRILDQLGIFEEIEAIAEPLSAGYYRRPDGTAFCKSQLFTDVAKRHGYGLTFFQRQHLLQIMYNGQRHPEKLLANKVVDKIEETVDRVTVTTKDGSVYEGDIVIGADGVRSVVRQHIWDEMNKLENPPKEFLEDKKAIFAEYTCVFGISENISQLEVGFTHLCYGPSRSFLVAIGKDHIAYWFLFEKMKERYQLSDIPRFTEKDAIEAGEKYSDVPISENTKFQDLWDKKGSAVKVAMEEGLVKKWHHGRCIALGDAVHKYTANFGMGANTAICSAAVLANMLHDALKTNPNGLSMQDIDKTFEEVTASRQSTVQEVFVGAGATTRLEAQDGLMNHMMGRYILPILYGEAWKLEAISELMRKSPILTYLDKPTRPHEMPYYDEDEKKKTPDAGWFSWLGF</sequence>
<evidence type="ECO:0000256" key="2">
    <source>
        <dbReference type="ARBA" id="ARBA00022630"/>
    </source>
</evidence>
<gene>
    <name evidence="6" type="ORF">INT43_001273</name>
</gene>
<dbReference type="SUPFAM" id="SSF51905">
    <property type="entry name" value="FAD/NAD(P)-binding domain"/>
    <property type="match status" value="1"/>
</dbReference>
<evidence type="ECO:0000313" key="7">
    <source>
        <dbReference type="Proteomes" id="UP000654370"/>
    </source>
</evidence>
<evidence type="ECO:0000256" key="1">
    <source>
        <dbReference type="ARBA" id="ARBA00007992"/>
    </source>
</evidence>
<protein>
    <recommendedName>
        <fullName evidence="5">FAD-binding domain-containing protein</fullName>
    </recommendedName>
</protein>
<dbReference type="EMBL" id="JAEPQZ010000011">
    <property type="protein sequence ID" value="KAG2175626.1"/>
    <property type="molecule type" value="Genomic_DNA"/>
</dbReference>
<dbReference type="PANTHER" id="PTHR47356:SF2">
    <property type="entry name" value="FAD-BINDING DOMAIN-CONTAINING PROTEIN-RELATED"/>
    <property type="match status" value="1"/>
</dbReference>
<dbReference type="GO" id="GO:0071949">
    <property type="term" value="F:FAD binding"/>
    <property type="evidence" value="ECO:0007669"/>
    <property type="project" value="InterPro"/>
</dbReference>
<feature type="domain" description="FAD-binding" evidence="5">
    <location>
        <begin position="5"/>
        <end position="169"/>
    </location>
</feature>
<comment type="caution">
    <text evidence="6">The sequence shown here is derived from an EMBL/GenBank/DDBJ whole genome shotgun (WGS) entry which is preliminary data.</text>
</comment>
<dbReference type="OrthoDB" id="655030at2759"/>